<dbReference type="AlphaFoldDB" id="A0A6I6G6R8"/>
<dbReference type="Proteomes" id="UP000426027">
    <property type="component" value="Chromosome"/>
</dbReference>
<dbReference type="RefSeq" id="WP_157478762.1">
    <property type="nucleotide sequence ID" value="NZ_CP046566.1"/>
</dbReference>
<reference evidence="1 2" key="1">
    <citation type="submission" date="2019-11" db="EMBL/GenBank/DDBJ databases">
        <authorList>
            <person name="Im W.T."/>
        </authorList>
    </citation>
    <scope>NUCLEOTIDE SEQUENCE [LARGE SCALE GENOMIC DNA]</scope>
    <source>
        <strain evidence="1 2">SB-02</strain>
    </source>
</reference>
<evidence type="ECO:0000313" key="1">
    <source>
        <dbReference type="EMBL" id="QGW28406.1"/>
    </source>
</evidence>
<evidence type="ECO:0008006" key="3">
    <source>
        <dbReference type="Google" id="ProtNLM"/>
    </source>
</evidence>
<protein>
    <recommendedName>
        <fullName evidence="3">SIR2-like domain-containing protein</fullName>
    </recommendedName>
</protein>
<organism evidence="1 2">
    <name type="scientific">Phnomibacter ginsenosidimutans</name>
    <dbReference type="NCBI Taxonomy" id="2676868"/>
    <lineage>
        <taxon>Bacteria</taxon>
        <taxon>Pseudomonadati</taxon>
        <taxon>Bacteroidota</taxon>
        <taxon>Chitinophagia</taxon>
        <taxon>Chitinophagales</taxon>
        <taxon>Chitinophagaceae</taxon>
        <taxon>Phnomibacter</taxon>
    </lineage>
</organism>
<keyword evidence="2" id="KW-1185">Reference proteome</keyword>
<dbReference type="EMBL" id="CP046566">
    <property type="protein sequence ID" value="QGW28406.1"/>
    <property type="molecule type" value="Genomic_DNA"/>
</dbReference>
<dbReference type="KEGG" id="fls:GLV81_10135"/>
<evidence type="ECO:0000313" key="2">
    <source>
        <dbReference type="Proteomes" id="UP000426027"/>
    </source>
</evidence>
<name>A0A6I6G6R8_9BACT</name>
<accession>A0A6I6G6R8</accession>
<proteinExistence type="predicted"/>
<gene>
    <name evidence="1" type="ORF">GLV81_10135</name>
</gene>
<sequence length="338" mass="39530">MKISYLFGAGASKQALPIVNEIPTRIKEVLQLLKSENFKMSDTEQYDDLKLQLSKADIQKTLIDDIEWLLSHSENHASIDTFAKKLFIKGKNEDLDKLKAAFSVYLIVEQLINKADKRYDSFYASLLNHNYYEFPSNLRILSWNYDSQFELSFSDYTENKNIGSNKSYLNVITKYTYDKPRGSKFCLLKLNGTTNILQDNGFREYYYISEYGDDFTVKHFDKILRNYAAIRLAKFHLFSGLSFAWERYGKPENDIIQHAKNETYDTEVLIVIGYSFPYFNREIDREIIGNMTMLKKVYFQAPDADILKERFLSIRNDLKSEGLLARFDVGQFLLPNEL</sequence>